<dbReference type="AlphaFoldDB" id="Q2IEL8"/>
<gene>
    <name evidence="2" type="ordered locus">Adeh_3255</name>
</gene>
<keyword evidence="1" id="KW-0812">Transmembrane</keyword>
<feature type="transmembrane region" description="Helical" evidence="1">
    <location>
        <begin position="78"/>
        <end position="96"/>
    </location>
</feature>
<dbReference type="EMBL" id="CP000251">
    <property type="protein sequence ID" value="ABC83023.1"/>
    <property type="molecule type" value="Genomic_DNA"/>
</dbReference>
<accession>Q2IEL8</accession>
<protein>
    <submittedName>
        <fullName evidence="2">Uncharacterized protein</fullName>
    </submittedName>
</protein>
<keyword evidence="1" id="KW-0472">Membrane</keyword>
<reference evidence="2" key="1">
    <citation type="submission" date="2006-01" db="EMBL/GenBank/DDBJ databases">
        <title>Complete sequence of Anaeromyxobacter dehalogenans 2CP-C.</title>
        <authorList>
            <consortium name="US DOE Joint Genome Institute"/>
            <person name="Copeland A."/>
            <person name="Lucas S."/>
            <person name="Lapidus A."/>
            <person name="Barry K."/>
            <person name="Detter J.C."/>
            <person name="Glavina T."/>
            <person name="Hammon N."/>
            <person name="Israni S."/>
            <person name="Pitluck S."/>
            <person name="Brettin T."/>
            <person name="Bruce D."/>
            <person name="Han C."/>
            <person name="Tapia R."/>
            <person name="Gilna P."/>
            <person name="Kiss H."/>
            <person name="Schmutz J."/>
            <person name="Larimer F."/>
            <person name="Land M."/>
            <person name="Kyrpides N."/>
            <person name="Anderson I."/>
            <person name="Sanford R.A."/>
            <person name="Ritalahti K.M."/>
            <person name="Thomas H.S."/>
            <person name="Kirby J.R."/>
            <person name="Zhulin I.B."/>
            <person name="Loeffler F.E."/>
            <person name="Richardson P."/>
        </authorList>
    </citation>
    <scope>NUCLEOTIDE SEQUENCE</scope>
    <source>
        <strain evidence="2">2CP-C</strain>
    </source>
</reference>
<organism evidence="2 3">
    <name type="scientific">Anaeromyxobacter dehalogenans (strain 2CP-C)</name>
    <dbReference type="NCBI Taxonomy" id="290397"/>
    <lineage>
        <taxon>Bacteria</taxon>
        <taxon>Pseudomonadati</taxon>
        <taxon>Myxococcota</taxon>
        <taxon>Myxococcia</taxon>
        <taxon>Myxococcales</taxon>
        <taxon>Cystobacterineae</taxon>
        <taxon>Anaeromyxobacteraceae</taxon>
        <taxon>Anaeromyxobacter</taxon>
    </lineage>
</organism>
<evidence type="ECO:0000256" key="1">
    <source>
        <dbReference type="SAM" id="Phobius"/>
    </source>
</evidence>
<keyword evidence="1" id="KW-1133">Transmembrane helix</keyword>
<evidence type="ECO:0000313" key="3">
    <source>
        <dbReference type="Proteomes" id="UP000001935"/>
    </source>
</evidence>
<proteinExistence type="predicted"/>
<dbReference type="Proteomes" id="UP000001935">
    <property type="component" value="Chromosome"/>
</dbReference>
<evidence type="ECO:0000313" key="2">
    <source>
        <dbReference type="EMBL" id="ABC83023.1"/>
    </source>
</evidence>
<sequence>MTSKSRPNRDLAGRLALAAQLALVLVLAAAPELALAQSTMPGQQLLTFAKNFIIAPIALFAIVISGVAAFIRPDLIKTTGYIAIIAVILYFLLANADRLMQAIRAG</sequence>
<dbReference type="HOGENOM" id="CLU_2217504_0_0_7"/>
<dbReference type="STRING" id="290397.Adeh_3255"/>
<feature type="transmembrane region" description="Helical" evidence="1">
    <location>
        <begin position="52"/>
        <end position="71"/>
    </location>
</feature>
<dbReference type="KEGG" id="ade:Adeh_3255"/>
<dbReference type="RefSeq" id="WP_011422305.1">
    <property type="nucleotide sequence ID" value="NC_007760.1"/>
</dbReference>
<name>Q2IEL8_ANADE</name>